<evidence type="ECO:0000256" key="5">
    <source>
        <dbReference type="SAM" id="MobiDB-lite"/>
    </source>
</evidence>
<dbReference type="STRING" id="1262450.S3C8Q9"/>
<evidence type="ECO:0000256" key="2">
    <source>
        <dbReference type="ARBA" id="ARBA00022884"/>
    </source>
</evidence>
<organism evidence="7 8">
    <name type="scientific">Ophiostoma piceae (strain UAMH 11346)</name>
    <name type="common">Sap stain fungus</name>
    <dbReference type="NCBI Taxonomy" id="1262450"/>
    <lineage>
        <taxon>Eukaryota</taxon>
        <taxon>Fungi</taxon>
        <taxon>Dikarya</taxon>
        <taxon>Ascomycota</taxon>
        <taxon>Pezizomycotina</taxon>
        <taxon>Sordariomycetes</taxon>
        <taxon>Sordariomycetidae</taxon>
        <taxon>Ophiostomatales</taxon>
        <taxon>Ophiostomataceae</taxon>
        <taxon>Ophiostoma</taxon>
    </lineage>
</organism>
<feature type="compositionally biased region" description="Basic and acidic residues" evidence="5">
    <location>
        <begin position="41"/>
        <end position="61"/>
    </location>
</feature>
<feature type="domain" description="PUM-HD" evidence="6">
    <location>
        <begin position="35"/>
        <end position="409"/>
    </location>
</feature>
<dbReference type="Proteomes" id="UP000016923">
    <property type="component" value="Unassembled WGS sequence"/>
</dbReference>
<dbReference type="GO" id="GO:0003729">
    <property type="term" value="F:mRNA binding"/>
    <property type="evidence" value="ECO:0007669"/>
    <property type="project" value="TreeGrafter"/>
</dbReference>
<dbReference type="GO" id="GO:0005730">
    <property type="term" value="C:nucleolus"/>
    <property type="evidence" value="ECO:0007669"/>
    <property type="project" value="TreeGrafter"/>
</dbReference>
<evidence type="ECO:0000313" key="8">
    <source>
        <dbReference type="Proteomes" id="UP000016923"/>
    </source>
</evidence>
<dbReference type="HOGENOM" id="CLU_013994_1_0_1"/>
<feature type="region of interest" description="Disordered" evidence="5">
    <location>
        <begin position="612"/>
        <end position="693"/>
    </location>
</feature>
<dbReference type="VEuPathDB" id="FungiDB:F503_06988"/>
<evidence type="ECO:0000256" key="1">
    <source>
        <dbReference type="ARBA" id="ARBA00022737"/>
    </source>
</evidence>
<dbReference type="InterPro" id="IPR040059">
    <property type="entry name" value="PUM3"/>
</dbReference>
<dbReference type="InterPro" id="IPR011989">
    <property type="entry name" value="ARM-like"/>
</dbReference>
<dbReference type="PANTHER" id="PTHR13389:SF0">
    <property type="entry name" value="PUMILIO HOMOLOG 3"/>
    <property type="match status" value="1"/>
</dbReference>
<dbReference type="EMBL" id="KE148147">
    <property type="protein sequence ID" value="EPE09212.1"/>
    <property type="molecule type" value="Genomic_DNA"/>
</dbReference>
<dbReference type="GO" id="GO:0006417">
    <property type="term" value="P:regulation of translation"/>
    <property type="evidence" value="ECO:0007669"/>
    <property type="project" value="TreeGrafter"/>
</dbReference>
<keyword evidence="1" id="KW-0677">Repeat</keyword>
<feature type="compositionally biased region" description="Basic and acidic residues" evidence="5">
    <location>
        <begin position="1"/>
        <end position="11"/>
    </location>
</feature>
<dbReference type="SUPFAM" id="SSF48371">
    <property type="entry name" value="ARM repeat"/>
    <property type="match status" value="1"/>
</dbReference>
<evidence type="ECO:0000256" key="3">
    <source>
        <dbReference type="ARBA" id="ARBA00024893"/>
    </source>
</evidence>
<sequence length="693" mass="76420">MSTEKSGEKRKASYSADKPAQKDWTKKPRLDGAANNGGSFEKARESHAKQKQLARERQAAKPLADELARAKKLWERLRRKSHVPKEERQKLVNELFSITTGHIRDFVLKHDAVRAVQTAVKYSTIEQRKSIALELKGNYAQLAESKYAKFLVGKLLVQTDDATREMIISEFYGKVRKLINHPEASWILDDVYRGMATKTQKTMLLREWYGAEFSLANTSAIGNTSGAEATADLKQILDNEPSKRGVILKSLMGMINALVQKKLTGFTILHDAMLQYYLNVTAGSEDHKEFMEIVKGDEGGDLLKNMAFTKSGARLVCLLLAYGDAKDRKQLLRTFKDTLQMLCGDQYGHMIILAAYDLIDDTKLSAKAIFPEILGKNEEKGVENIIFCANDLNARTTILYLFEGMSKALFPASHANDIAILEEIHEIRKTTSKKEPEIRRKELIAAASAQLLSAIAASPQDLAATSFGAQLVSDVLLFADGDKTEALQAIAQAAAGATGSEEKKKQEAETEEAEEADFDLSLAPHISQTAFGTRMLKTLVAGGRFDRATGQVKLVEPPLHFANILYPQIREHIMDWATGAFSSFVVVALLEAADLDKSHAAELKKTLSEKKNRKALEKSSVEETSEQKAKREATEASVVAAAAAAAEAESKKDDKKDDKKDKKKKADKKKAAAKPAPERPVGNAGAKLLLEKL</sequence>
<dbReference type="AlphaFoldDB" id="S3C8Q9"/>
<evidence type="ECO:0000256" key="4">
    <source>
        <dbReference type="PROSITE-ProRule" id="PRU00317"/>
    </source>
</evidence>
<proteinExistence type="predicted"/>
<evidence type="ECO:0000313" key="7">
    <source>
        <dbReference type="EMBL" id="EPE09212.1"/>
    </source>
</evidence>
<dbReference type="SMART" id="SM00025">
    <property type="entry name" value="Pumilio"/>
    <property type="match status" value="5"/>
</dbReference>
<dbReference type="InterPro" id="IPR016024">
    <property type="entry name" value="ARM-type_fold"/>
</dbReference>
<feature type="compositionally biased region" description="Basic residues" evidence="5">
    <location>
        <begin position="661"/>
        <end position="672"/>
    </location>
</feature>
<evidence type="ECO:0000259" key="6">
    <source>
        <dbReference type="PROSITE" id="PS50303"/>
    </source>
</evidence>
<dbReference type="Gene3D" id="1.25.10.10">
    <property type="entry name" value="Leucine-rich Repeat Variant"/>
    <property type="match status" value="1"/>
</dbReference>
<protein>
    <submittedName>
        <fullName evidence="7">Pumilio domain containing protein</fullName>
    </submittedName>
</protein>
<dbReference type="PANTHER" id="PTHR13389">
    <property type="entry name" value="PUMILIO HOMOLOG 3"/>
    <property type="match status" value="1"/>
</dbReference>
<reference evidence="7 8" key="1">
    <citation type="journal article" date="2013" name="BMC Genomics">
        <title>The genome and transcriptome of the pine saprophyte Ophiostoma piceae, and a comparison with the bark beetle-associated pine pathogen Grosmannia clavigera.</title>
        <authorList>
            <person name="Haridas S."/>
            <person name="Wang Y."/>
            <person name="Lim L."/>
            <person name="Massoumi Alamouti S."/>
            <person name="Jackman S."/>
            <person name="Docking R."/>
            <person name="Robertson G."/>
            <person name="Birol I."/>
            <person name="Bohlmann J."/>
            <person name="Breuil C."/>
        </authorList>
    </citation>
    <scope>NUCLEOTIDE SEQUENCE [LARGE SCALE GENOMIC DNA]</scope>
    <source>
        <strain evidence="7 8">UAMH 11346</strain>
    </source>
</reference>
<feature type="repeat" description="Pumilio" evidence="4">
    <location>
        <begin position="134"/>
        <end position="169"/>
    </location>
</feature>
<comment type="function">
    <text evidence="3">RNA-binding nucleolar protein required for pre-rRNA processing. Involved in production of 18S rRNA and assembly of small ribosomal subunit.</text>
</comment>
<dbReference type="OrthoDB" id="497380at2759"/>
<keyword evidence="2" id="KW-0694">RNA-binding</keyword>
<feature type="compositionally biased region" description="Basic and acidic residues" evidence="5">
    <location>
        <begin position="19"/>
        <end position="30"/>
    </location>
</feature>
<dbReference type="PROSITE" id="PS50303">
    <property type="entry name" value="PUM_HD"/>
    <property type="match status" value="1"/>
</dbReference>
<feature type="compositionally biased region" description="Low complexity" evidence="5">
    <location>
        <begin position="636"/>
        <end position="647"/>
    </location>
</feature>
<keyword evidence="8" id="KW-1185">Reference proteome</keyword>
<dbReference type="OMA" id="YGPEFSI"/>
<gene>
    <name evidence="7" type="ORF">F503_06988</name>
</gene>
<dbReference type="PROSITE" id="PS50302">
    <property type="entry name" value="PUM"/>
    <property type="match status" value="1"/>
</dbReference>
<dbReference type="InterPro" id="IPR033133">
    <property type="entry name" value="PUM-HD"/>
</dbReference>
<dbReference type="eggNOG" id="KOG2050">
    <property type="taxonomic scope" value="Eukaryota"/>
</dbReference>
<dbReference type="InterPro" id="IPR012959">
    <property type="entry name" value="CPL_dom"/>
</dbReference>
<name>S3C8Q9_OPHP1</name>
<feature type="compositionally biased region" description="Basic and acidic residues" evidence="5">
    <location>
        <begin position="648"/>
        <end position="660"/>
    </location>
</feature>
<dbReference type="InterPro" id="IPR001313">
    <property type="entry name" value="Pumilio_RNA-bd_rpt"/>
</dbReference>
<feature type="compositionally biased region" description="Basic and acidic residues" evidence="5">
    <location>
        <begin position="612"/>
        <end position="634"/>
    </location>
</feature>
<dbReference type="Pfam" id="PF08144">
    <property type="entry name" value="CPL"/>
    <property type="match status" value="1"/>
</dbReference>
<feature type="region of interest" description="Disordered" evidence="5">
    <location>
        <begin position="1"/>
        <end position="61"/>
    </location>
</feature>
<accession>S3C8Q9</accession>